<accession>A0AAW6EM10</accession>
<dbReference type="EMBL" id="JAQMLU010000029">
    <property type="protein sequence ID" value="MDB8751331.1"/>
    <property type="molecule type" value="Genomic_DNA"/>
</dbReference>
<organism evidence="1 2">
    <name type="scientific">Ruminococcus bicirculans</name>
    <name type="common">ex Wegman et al. 2014</name>
    <dbReference type="NCBI Taxonomy" id="1160721"/>
    <lineage>
        <taxon>Bacteria</taxon>
        <taxon>Bacillati</taxon>
        <taxon>Bacillota</taxon>
        <taxon>Clostridia</taxon>
        <taxon>Eubacteriales</taxon>
        <taxon>Oscillospiraceae</taxon>
        <taxon>Ruminococcus</taxon>
    </lineage>
</organism>
<protein>
    <submittedName>
        <fullName evidence="1">Uncharacterized protein</fullName>
    </submittedName>
</protein>
<sequence length="137" mass="15332">MTRDEIILAAKCCIADKCGACPFINRGNCITDFMKNVLECIKNEPVLSANSTSSEVSVKEDTDNIHLDDNTKRHICQAYNTADEACANMLTIYEGMSECEQRAFDIGEVYGKIYSTRDKLETSLKELTKEGESKCRL</sequence>
<comment type="caution">
    <text evidence="1">The sequence shown here is derived from an EMBL/GenBank/DDBJ whole genome shotgun (WGS) entry which is preliminary data.</text>
</comment>
<proteinExistence type="predicted"/>
<dbReference type="RefSeq" id="WP_195221763.1">
    <property type="nucleotide sequence ID" value="NZ_JADMWL010000028.1"/>
</dbReference>
<gene>
    <name evidence="1" type="ORF">PNW00_12860</name>
</gene>
<dbReference type="Proteomes" id="UP001213042">
    <property type="component" value="Unassembled WGS sequence"/>
</dbReference>
<reference evidence="1" key="1">
    <citation type="submission" date="2023-01" db="EMBL/GenBank/DDBJ databases">
        <title>Human gut microbiome strain richness.</title>
        <authorList>
            <person name="Chen-Liaw A."/>
        </authorList>
    </citation>
    <scope>NUCLEOTIDE SEQUENCE</scope>
    <source>
        <strain evidence="1">D43st1_D9_D43t1_170807</strain>
    </source>
</reference>
<evidence type="ECO:0000313" key="2">
    <source>
        <dbReference type="Proteomes" id="UP001213042"/>
    </source>
</evidence>
<name>A0AAW6EM10_9FIRM</name>
<dbReference type="AlphaFoldDB" id="A0AAW6EM10"/>
<evidence type="ECO:0000313" key="1">
    <source>
        <dbReference type="EMBL" id="MDB8751331.1"/>
    </source>
</evidence>